<comment type="similarity">
    <text evidence="2">Belongs to the janus family.</text>
</comment>
<dbReference type="PANTHER" id="PTHR12258">
    <property type="entry name" value="JANUS-A/JANUS-B"/>
    <property type="match status" value="1"/>
</dbReference>
<accession>A0AAD9RUT1</accession>
<keyword evidence="3" id="KW-0221">Differentiation</keyword>
<feature type="active site" description="Proton acceptor" evidence="5">
    <location>
        <position position="51"/>
    </location>
</feature>
<dbReference type="EMBL" id="JAIFRP010000013">
    <property type="protein sequence ID" value="KAK2586344.1"/>
    <property type="molecule type" value="Genomic_DNA"/>
</dbReference>
<dbReference type="SUPFAM" id="SSF143724">
    <property type="entry name" value="PHP14-like"/>
    <property type="match status" value="1"/>
</dbReference>
<comment type="function">
    <text evidence="1">JanA and janB regulate somatic sex differentiation.</text>
</comment>
<evidence type="ECO:0008006" key="8">
    <source>
        <dbReference type="Google" id="ProtNLM"/>
    </source>
</evidence>
<sequence length="124" mass="14107">MYARMCEEDGSKRTLFKHKGMVGTSNGITFCQAAELPLGHPSSRLYTPLKHLNIYDETVKQVEQYPDLEVEVLGGGRILHDPENKSIKVYGYSQGYGKADHQISVDLLKKKYTDYNITWSDEGY</sequence>
<dbReference type="GO" id="GO:0007548">
    <property type="term" value="P:sex differentiation"/>
    <property type="evidence" value="ECO:0007669"/>
    <property type="project" value="UniProtKB-KW"/>
</dbReference>
<dbReference type="GO" id="GO:0005829">
    <property type="term" value="C:cytosol"/>
    <property type="evidence" value="ECO:0007669"/>
    <property type="project" value="TreeGrafter"/>
</dbReference>
<dbReference type="PANTHER" id="PTHR12258:SF5">
    <property type="entry name" value="BCDNA.GH02250-RELATED"/>
    <property type="match status" value="1"/>
</dbReference>
<name>A0AAD9RUT1_9HYME</name>
<proteinExistence type="inferred from homology"/>
<dbReference type="GO" id="GO:0030154">
    <property type="term" value="P:cell differentiation"/>
    <property type="evidence" value="ECO:0007669"/>
    <property type="project" value="UniProtKB-KW"/>
</dbReference>
<evidence type="ECO:0000256" key="5">
    <source>
        <dbReference type="PIRSR" id="PIRSR607702-1"/>
    </source>
</evidence>
<dbReference type="Proteomes" id="UP001258017">
    <property type="component" value="Unassembled WGS sequence"/>
</dbReference>
<dbReference type="Pfam" id="PF05005">
    <property type="entry name" value="Ocnus"/>
    <property type="match status" value="1"/>
</dbReference>
<evidence type="ECO:0000256" key="1">
    <source>
        <dbReference type="ARBA" id="ARBA00002508"/>
    </source>
</evidence>
<organism evidence="6 7">
    <name type="scientific">Odynerus spinipes</name>
    <dbReference type="NCBI Taxonomy" id="1348599"/>
    <lineage>
        <taxon>Eukaryota</taxon>
        <taxon>Metazoa</taxon>
        <taxon>Ecdysozoa</taxon>
        <taxon>Arthropoda</taxon>
        <taxon>Hexapoda</taxon>
        <taxon>Insecta</taxon>
        <taxon>Pterygota</taxon>
        <taxon>Neoptera</taxon>
        <taxon>Endopterygota</taxon>
        <taxon>Hymenoptera</taxon>
        <taxon>Apocrita</taxon>
        <taxon>Aculeata</taxon>
        <taxon>Vespoidea</taxon>
        <taxon>Vespidae</taxon>
        <taxon>Eumeninae</taxon>
        <taxon>Odynerus</taxon>
    </lineage>
</organism>
<dbReference type="InterPro" id="IPR007702">
    <property type="entry name" value="Janus"/>
</dbReference>
<dbReference type="InterPro" id="IPR038596">
    <property type="entry name" value="Janus_sf"/>
</dbReference>
<keyword evidence="4" id="KW-0726">Sexual differentiation</keyword>
<evidence type="ECO:0000256" key="4">
    <source>
        <dbReference type="ARBA" id="ARBA00022928"/>
    </source>
</evidence>
<protein>
    <recommendedName>
        <fullName evidence="8">14 kDa phosphohistidine phosphatase</fullName>
    </recommendedName>
</protein>
<dbReference type="GO" id="GO:0101006">
    <property type="term" value="F:protein histidine phosphatase activity"/>
    <property type="evidence" value="ECO:0007669"/>
    <property type="project" value="TreeGrafter"/>
</dbReference>
<evidence type="ECO:0000313" key="7">
    <source>
        <dbReference type="Proteomes" id="UP001258017"/>
    </source>
</evidence>
<reference evidence="6" key="1">
    <citation type="submission" date="2021-08" db="EMBL/GenBank/DDBJ databases">
        <authorList>
            <person name="Misof B."/>
            <person name="Oliver O."/>
            <person name="Podsiadlowski L."/>
            <person name="Donath A."/>
            <person name="Peters R."/>
            <person name="Mayer C."/>
            <person name="Rust J."/>
            <person name="Gunkel S."/>
            <person name="Lesny P."/>
            <person name="Martin S."/>
            <person name="Oeyen J.P."/>
            <person name="Petersen M."/>
            <person name="Panagiotis P."/>
            <person name="Wilbrandt J."/>
            <person name="Tanja T."/>
        </authorList>
    </citation>
    <scope>NUCLEOTIDE SEQUENCE</scope>
    <source>
        <strain evidence="6">GBR_01_08_01A</strain>
        <tissue evidence="6">Thorax + abdomen</tissue>
    </source>
</reference>
<reference evidence="6" key="2">
    <citation type="journal article" date="2023" name="Commun. Biol.">
        <title>Intrasexual cuticular hydrocarbon dimorphism in a wasp sheds light on hydrocarbon biosynthesis genes in Hymenoptera.</title>
        <authorList>
            <person name="Moris V.C."/>
            <person name="Podsiadlowski L."/>
            <person name="Martin S."/>
            <person name="Oeyen J.P."/>
            <person name="Donath A."/>
            <person name="Petersen M."/>
            <person name="Wilbrandt J."/>
            <person name="Misof B."/>
            <person name="Liedtke D."/>
            <person name="Thamm M."/>
            <person name="Scheiner R."/>
            <person name="Schmitt T."/>
            <person name="Niehuis O."/>
        </authorList>
    </citation>
    <scope>NUCLEOTIDE SEQUENCE</scope>
    <source>
        <strain evidence="6">GBR_01_08_01A</strain>
    </source>
</reference>
<evidence type="ECO:0000256" key="2">
    <source>
        <dbReference type="ARBA" id="ARBA00010971"/>
    </source>
</evidence>
<comment type="caution">
    <text evidence="6">The sequence shown here is derived from an EMBL/GenBank/DDBJ whole genome shotgun (WGS) entry which is preliminary data.</text>
</comment>
<dbReference type="Gene3D" id="3.50.20.20">
    <property type="entry name" value="Janus/Ocnus"/>
    <property type="match status" value="1"/>
</dbReference>
<keyword evidence="7" id="KW-1185">Reference proteome</keyword>
<gene>
    <name evidence="6" type="ORF">KPH14_010636</name>
</gene>
<evidence type="ECO:0000313" key="6">
    <source>
        <dbReference type="EMBL" id="KAK2586344.1"/>
    </source>
</evidence>
<dbReference type="AlphaFoldDB" id="A0AAD9RUT1"/>
<evidence type="ECO:0000256" key="3">
    <source>
        <dbReference type="ARBA" id="ARBA00022782"/>
    </source>
</evidence>